<dbReference type="PANTHER" id="PTHR10949">
    <property type="entry name" value="LIPOYL SYNTHASE"/>
    <property type="match status" value="1"/>
</dbReference>
<dbReference type="NCBIfam" id="TIGR00510">
    <property type="entry name" value="lipA"/>
    <property type="match status" value="1"/>
</dbReference>
<dbReference type="InterPro" id="IPR058240">
    <property type="entry name" value="rSAM_sf"/>
</dbReference>
<dbReference type="PANTHER" id="PTHR10949:SF0">
    <property type="entry name" value="LIPOYL SYNTHASE, MITOCHONDRIAL"/>
    <property type="match status" value="1"/>
</dbReference>
<evidence type="ECO:0000256" key="7">
    <source>
        <dbReference type="ARBA" id="ARBA00023014"/>
    </source>
</evidence>
<keyword evidence="4 9" id="KW-0949">S-adenosyl-L-methionine</keyword>
<dbReference type="GO" id="GO:0046872">
    <property type="term" value="F:metal ion binding"/>
    <property type="evidence" value="ECO:0007669"/>
    <property type="project" value="UniProtKB-KW"/>
</dbReference>
<dbReference type="SFLD" id="SFLDS00029">
    <property type="entry name" value="Radical_SAM"/>
    <property type="match status" value="1"/>
</dbReference>
<keyword evidence="2 9" id="KW-0963">Cytoplasm</keyword>
<dbReference type="GO" id="GO:0016992">
    <property type="term" value="F:lipoate synthase activity"/>
    <property type="evidence" value="ECO:0007669"/>
    <property type="project" value="UniProtKB-UniRule"/>
</dbReference>
<dbReference type="PIRSF" id="PIRSF005963">
    <property type="entry name" value="Lipoyl_synth"/>
    <property type="match status" value="1"/>
</dbReference>
<comment type="cofactor">
    <cofactor evidence="9">
        <name>[4Fe-4S] cluster</name>
        <dbReference type="ChEBI" id="CHEBI:49883"/>
    </cofactor>
    <text evidence="9">Binds 2 [4Fe-4S] clusters per subunit. One cluster is coordinated with 3 cysteines and an exchangeable S-adenosyl-L-methionine.</text>
</comment>
<evidence type="ECO:0000256" key="8">
    <source>
        <dbReference type="ARBA" id="ARBA00047326"/>
    </source>
</evidence>
<evidence type="ECO:0000256" key="1">
    <source>
        <dbReference type="ARBA" id="ARBA00022485"/>
    </source>
</evidence>
<feature type="binding site" evidence="9">
    <location>
        <position position="293"/>
    </location>
    <ligand>
        <name>[4Fe-4S] cluster</name>
        <dbReference type="ChEBI" id="CHEBI:49883"/>
        <label>1</label>
    </ligand>
</feature>
<keyword evidence="7 9" id="KW-0411">Iron-sulfur</keyword>
<feature type="binding site" evidence="9">
    <location>
        <position position="84"/>
    </location>
    <ligand>
        <name>[4Fe-4S] cluster</name>
        <dbReference type="ChEBI" id="CHEBI:49883"/>
        <label>2</label>
        <note>4Fe-4S-S-AdoMet</note>
    </ligand>
</feature>
<dbReference type="NCBIfam" id="NF004019">
    <property type="entry name" value="PRK05481.1"/>
    <property type="match status" value="1"/>
</dbReference>
<feature type="binding site" evidence="9">
    <location>
        <position position="54"/>
    </location>
    <ligand>
        <name>[4Fe-4S] cluster</name>
        <dbReference type="ChEBI" id="CHEBI:49883"/>
        <label>1</label>
    </ligand>
</feature>
<dbReference type="HAMAP" id="MF_00206">
    <property type="entry name" value="Lipoyl_synth"/>
    <property type="match status" value="1"/>
</dbReference>
<feature type="binding site" evidence="9">
    <location>
        <position position="65"/>
    </location>
    <ligand>
        <name>[4Fe-4S] cluster</name>
        <dbReference type="ChEBI" id="CHEBI:49883"/>
        <label>1</label>
    </ligand>
</feature>
<dbReference type="RefSeq" id="WP_158344827.1">
    <property type="nucleotide sequence ID" value="NZ_AP019379.1"/>
</dbReference>
<dbReference type="GO" id="GO:0005737">
    <property type="term" value="C:cytoplasm"/>
    <property type="evidence" value="ECO:0007669"/>
    <property type="project" value="UniProtKB-SubCell"/>
</dbReference>
<comment type="function">
    <text evidence="9">Catalyzes the radical-mediated insertion of two sulfur atoms into the C-6 and C-8 positions of the octanoyl moiety bound to the lipoyl domains of lipoate-dependent enzymes, thereby converting the octanoylated domains into lipoylated derivatives.</text>
</comment>
<dbReference type="InterPro" id="IPR007197">
    <property type="entry name" value="rSAM"/>
</dbReference>
<dbReference type="OrthoDB" id="9787898at2"/>
<keyword evidence="6 9" id="KW-0408">Iron</keyword>
<sequence>MNNILQIPLNQLQLLQQEKDLKKPSWIKIKLPKDMRRVNNIKKILRENKLNSVCEEALCPNLTECFNKGTVTFMILGTVCTRKCSFCAVFNGRPNIPDVLEPKKLAKVISDININFVVITSVNRDDLKDGGSKHFLKCIQAIRSNKNVKIEILVPDFRNCVDIALNNLTISPPDIFNHNLENVPRLYKKIRPGANYYQSLKLLERFRMINPNVPTKSGLMLGLGETDEEIIQVMKDLRLHGVTMLTLGQYLQPSIAHTSIKRYITPKEFKDIQNEAKSLGFVNVFSGPLVRSSYHADIQFLRKKG</sequence>
<dbReference type="Pfam" id="PF04055">
    <property type="entry name" value="Radical_SAM"/>
    <property type="match status" value="1"/>
</dbReference>
<dbReference type="GO" id="GO:0051539">
    <property type="term" value="F:4 iron, 4 sulfur cluster binding"/>
    <property type="evidence" value="ECO:0007669"/>
    <property type="project" value="UniProtKB-UniRule"/>
</dbReference>
<reference evidence="11 12" key="1">
    <citation type="journal article" date="2019" name="Proc. Natl. Acad. Sci. U.S.A.">
        <title>Exaggeration and cooption of innate immunity for social defense.</title>
        <authorList>
            <person name="Kutsukake M."/>
            <person name="Moriyama M."/>
            <person name="Shigenobu S."/>
            <person name="Meng X.-Y."/>
            <person name="Nikoh N."/>
            <person name="Noda C."/>
            <person name="Kobayashi S."/>
            <person name="Fukatsu T."/>
        </authorList>
    </citation>
    <scope>NUCLEOTIDE SEQUENCE [LARGE SCALE GENOMIC DNA]</scope>
    <source>
        <strain evidence="11 12">Nmo</strain>
    </source>
</reference>
<dbReference type="AlphaFoldDB" id="A0A455TA58"/>
<feature type="binding site" evidence="9">
    <location>
        <position position="59"/>
    </location>
    <ligand>
        <name>[4Fe-4S] cluster</name>
        <dbReference type="ChEBI" id="CHEBI:49883"/>
        <label>1</label>
    </ligand>
</feature>
<dbReference type="GO" id="GO:0009249">
    <property type="term" value="P:protein lipoylation"/>
    <property type="evidence" value="ECO:0007669"/>
    <property type="project" value="UniProtKB-UniRule"/>
</dbReference>
<evidence type="ECO:0000256" key="5">
    <source>
        <dbReference type="ARBA" id="ARBA00022723"/>
    </source>
</evidence>
<comment type="catalytic activity">
    <reaction evidence="8 9">
        <text>[[Fe-S] cluster scaffold protein carrying a second [4Fe-4S](2+) cluster] + N(6)-octanoyl-L-lysyl-[protein] + 2 oxidized [2Fe-2S]-[ferredoxin] + 2 S-adenosyl-L-methionine + 4 H(+) = [[Fe-S] cluster scaffold protein] + N(6)-[(R)-dihydrolipoyl]-L-lysyl-[protein] + 4 Fe(3+) + 2 hydrogen sulfide + 2 5'-deoxyadenosine + 2 L-methionine + 2 reduced [2Fe-2S]-[ferredoxin]</text>
        <dbReference type="Rhea" id="RHEA:16585"/>
        <dbReference type="Rhea" id="RHEA-COMP:9928"/>
        <dbReference type="Rhea" id="RHEA-COMP:10000"/>
        <dbReference type="Rhea" id="RHEA-COMP:10001"/>
        <dbReference type="Rhea" id="RHEA-COMP:10475"/>
        <dbReference type="Rhea" id="RHEA-COMP:14568"/>
        <dbReference type="Rhea" id="RHEA-COMP:14569"/>
        <dbReference type="ChEBI" id="CHEBI:15378"/>
        <dbReference type="ChEBI" id="CHEBI:17319"/>
        <dbReference type="ChEBI" id="CHEBI:29034"/>
        <dbReference type="ChEBI" id="CHEBI:29919"/>
        <dbReference type="ChEBI" id="CHEBI:33722"/>
        <dbReference type="ChEBI" id="CHEBI:33737"/>
        <dbReference type="ChEBI" id="CHEBI:33738"/>
        <dbReference type="ChEBI" id="CHEBI:57844"/>
        <dbReference type="ChEBI" id="CHEBI:59789"/>
        <dbReference type="ChEBI" id="CHEBI:78809"/>
        <dbReference type="ChEBI" id="CHEBI:83100"/>
        <dbReference type="EC" id="2.8.1.8"/>
    </reaction>
</comment>
<dbReference type="Proteomes" id="UP000317544">
    <property type="component" value="Chromosome"/>
</dbReference>
<evidence type="ECO:0000256" key="4">
    <source>
        <dbReference type="ARBA" id="ARBA00022691"/>
    </source>
</evidence>
<dbReference type="EMBL" id="AP019379">
    <property type="protein sequence ID" value="BBI01224.1"/>
    <property type="molecule type" value="Genomic_DNA"/>
</dbReference>
<evidence type="ECO:0000256" key="2">
    <source>
        <dbReference type="ARBA" id="ARBA00022490"/>
    </source>
</evidence>
<dbReference type="SUPFAM" id="SSF102114">
    <property type="entry name" value="Radical SAM enzymes"/>
    <property type="match status" value="1"/>
</dbReference>
<evidence type="ECO:0000313" key="11">
    <source>
        <dbReference type="EMBL" id="BBI01224.1"/>
    </source>
</evidence>
<proteinExistence type="inferred from homology"/>
<keyword evidence="5 9" id="KW-0479">Metal-binding</keyword>
<dbReference type="InterPro" id="IPR006638">
    <property type="entry name" value="Elp3/MiaA/NifB-like_rSAM"/>
</dbReference>
<evidence type="ECO:0000259" key="10">
    <source>
        <dbReference type="PROSITE" id="PS51918"/>
    </source>
</evidence>
<keyword evidence="3 9" id="KW-0808">Transferase</keyword>
<dbReference type="InterPro" id="IPR013785">
    <property type="entry name" value="Aldolase_TIM"/>
</dbReference>
<dbReference type="PROSITE" id="PS51918">
    <property type="entry name" value="RADICAL_SAM"/>
    <property type="match status" value="1"/>
</dbReference>
<evidence type="ECO:0000313" key="12">
    <source>
        <dbReference type="Proteomes" id="UP000317544"/>
    </source>
</evidence>
<dbReference type="Gene3D" id="3.20.20.70">
    <property type="entry name" value="Aldolase class I"/>
    <property type="match status" value="1"/>
</dbReference>
<organism evidence="11 12">
    <name type="scientific">Buchnera aphidicola</name>
    <name type="common">Nipponaphis monzeni</name>
    <dbReference type="NCBI Taxonomy" id="2495405"/>
    <lineage>
        <taxon>Bacteria</taxon>
        <taxon>Pseudomonadati</taxon>
        <taxon>Pseudomonadota</taxon>
        <taxon>Gammaproteobacteria</taxon>
        <taxon>Enterobacterales</taxon>
        <taxon>Erwiniaceae</taxon>
        <taxon>Buchnera</taxon>
    </lineage>
</organism>
<evidence type="ECO:0000256" key="9">
    <source>
        <dbReference type="HAMAP-Rule" id="MF_00206"/>
    </source>
</evidence>
<dbReference type="SMART" id="SM00729">
    <property type="entry name" value="Elp3"/>
    <property type="match status" value="1"/>
</dbReference>
<keyword evidence="12" id="KW-1185">Reference proteome</keyword>
<dbReference type="InterPro" id="IPR003698">
    <property type="entry name" value="Lipoyl_synth"/>
</dbReference>
<protein>
    <recommendedName>
        <fullName evidence="9">Lipoyl synthase</fullName>
        <ecNumber evidence="9">2.8.1.8</ecNumber>
    </recommendedName>
    <alternativeName>
        <fullName evidence="9">Lip-syn</fullName>
        <shortName evidence="9">LS</shortName>
    </alternativeName>
    <alternativeName>
        <fullName evidence="9">Lipoate synthase</fullName>
    </alternativeName>
    <alternativeName>
        <fullName evidence="9">Lipoic acid synthase</fullName>
    </alternativeName>
    <alternativeName>
        <fullName evidence="9">Sulfur insertion protein LipA</fullName>
    </alternativeName>
</protein>
<evidence type="ECO:0000256" key="3">
    <source>
        <dbReference type="ARBA" id="ARBA00022679"/>
    </source>
</evidence>
<dbReference type="NCBIfam" id="NF009544">
    <property type="entry name" value="PRK12928.1"/>
    <property type="match status" value="1"/>
</dbReference>
<feature type="binding site" evidence="9">
    <location>
        <position position="87"/>
    </location>
    <ligand>
        <name>[4Fe-4S] cluster</name>
        <dbReference type="ChEBI" id="CHEBI:49883"/>
        <label>2</label>
        <note>4Fe-4S-S-AdoMet</note>
    </ligand>
</feature>
<feature type="binding site" evidence="9">
    <location>
        <position position="80"/>
    </location>
    <ligand>
        <name>[4Fe-4S] cluster</name>
        <dbReference type="ChEBI" id="CHEBI:49883"/>
        <label>2</label>
        <note>4Fe-4S-S-AdoMet</note>
    </ligand>
</feature>
<name>A0A455TA58_9GAMM</name>
<accession>A0A455TA58</accession>
<comment type="similarity">
    <text evidence="9">Belongs to the radical SAM superfamily. Lipoyl synthase family.</text>
</comment>
<keyword evidence="1 9" id="KW-0004">4Fe-4S</keyword>
<dbReference type="EC" id="2.8.1.8" evidence="9"/>
<evidence type="ECO:0000256" key="6">
    <source>
        <dbReference type="ARBA" id="ARBA00023004"/>
    </source>
</evidence>
<dbReference type="UniPathway" id="UPA00538">
    <property type="reaction ID" value="UER00593"/>
</dbReference>
<comment type="subcellular location">
    <subcellularLocation>
        <location evidence="9">Cytoplasm</location>
    </subcellularLocation>
</comment>
<dbReference type="SFLD" id="SFLDF00271">
    <property type="entry name" value="lipoyl_synthase"/>
    <property type="match status" value="1"/>
</dbReference>
<feature type="domain" description="Radical SAM core" evidence="10">
    <location>
        <begin position="66"/>
        <end position="282"/>
    </location>
</feature>
<dbReference type="SFLD" id="SFLDG01058">
    <property type="entry name" value="lipoyl_synthase_like"/>
    <property type="match status" value="1"/>
</dbReference>
<comment type="pathway">
    <text evidence="9">Protein modification; protein lipoylation via endogenous pathway; protein N(6)-(lipoyl)lysine from octanoyl-[acyl-carrier-protein]: step 2/2.</text>
</comment>
<dbReference type="FunFam" id="3.20.20.70:FF:000040">
    <property type="entry name" value="Lipoyl synthase"/>
    <property type="match status" value="1"/>
</dbReference>
<gene>
    <name evidence="9 11" type="primary">lipA</name>
    <name evidence="11" type="ORF">BUCNMO_209</name>
</gene>